<evidence type="ECO:0000256" key="6">
    <source>
        <dbReference type="RuleBase" id="RU000304"/>
    </source>
</evidence>
<dbReference type="Gene3D" id="1.10.510.10">
    <property type="entry name" value="Transferase(Phosphotransferase) domain 1"/>
    <property type="match status" value="1"/>
</dbReference>
<evidence type="ECO:0000313" key="9">
    <source>
        <dbReference type="EMBL" id="GJN29431.1"/>
    </source>
</evidence>
<evidence type="ECO:0000256" key="4">
    <source>
        <dbReference type="ARBA" id="ARBA00022840"/>
    </source>
</evidence>
<evidence type="ECO:0000256" key="7">
    <source>
        <dbReference type="SAM" id="MobiDB-lite"/>
    </source>
</evidence>
<evidence type="ECO:0000256" key="1">
    <source>
        <dbReference type="ARBA" id="ARBA00022679"/>
    </source>
</evidence>
<dbReference type="PROSITE" id="PS00108">
    <property type="entry name" value="PROTEIN_KINASE_ST"/>
    <property type="match status" value="1"/>
</dbReference>
<dbReference type="AlphaFoldDB" id="A0AAV5F5A7"/>
<feature type="domain" description="Protein kinase" evidence="8">
    <location>
        <begin position="95"/>
        <end position="356"/>
    </location>
</feature>
<dbReference type="Proteomes" id="UP001054889">
    <property type="component" value="Unassembled WGS sequence"/>
</dbReference>
<dbReference type="InterPro" id="IPR053235">
    <property type="entry name" value="Ser_Thr_kinase"/>
</dbReference>
<dbReference type="Pfam" id="PF00069">
    <property type="entry name" value="Pkinase"/>
    <property type="match status" value="1"/>
</dbReference>
<feature type="region of interest" description="Disordered" evidence="7">
    <location>
        <begin position="1"/>
        <end position="55"/>
    </location>
</feature>
<dbReference type="InterPro" id="IPR011009">
    <property type="entry name" value="Kinase-like_dom_sf"/>
</dbReference>
<dbReference type="PANTHER" id="PTHR24361">
    <property type="entry name" value="MITOGEN-ACTIVATED KINASE KINASE KINASE"/>
    <property type="match status" value="1"/>
</dbReference>
<dbReference type="EMBL" id="BQKI01000081">
    <property type="protein sequence ID" value="GJN29431.1"/>
    <property type="molecule type" value="Genomic_DNA"/>
</dbReference>
<sequence>MVPRGAGASARPSPDETSRTAARREEATPPARANDTVAVGETAAGTQQQLRRRRPHVHIDVPGRQASAHASFLAPDKDLPFALPASAAAQPPPPVAELDRVGSGAGGTVWEVLHGPTGRTYALKILHGQHYEDTIRQQINREIAILLITDSPYVVKCYGMYENAGKLQILLELMSGSLDGLRIYDEAILAHASRSPGTPTFYLFSHKGHELVLPGLAYLHRRHIVYRDLKPANLLTDRSGRVEVADFGVGSILNRTQDPCHSAVGTMAYMSPERLDSNITAGGAYNGYAADIWSFGLTILQLHLGNFPYGEDVGRNGDWAALMVAICYSDAPEPPPTASHLLADFLSGCLQKQPRC</sequence>
<dbReference type="GO" id="GO:0005524">
    <property type="term" value="F:ATP binding"/>
    <property type="evidence" value="ECO:0007669"/>
    <property type="project" value="UniProtKB-UniRule"/>
</dbReference>
<dbReference type="InterPro" id="IPR017441">
    <property type="entry name" value="Protein_kinase_ATP_BS"/>
</dbReference>
<dbReference type="GO" id="GO:0004674">
    <property type="term" value="F:protein serine/threonine kinase activity"/>
    <property type="evidence" value="ECO:0007669"/>
    <property type="project" value="UniProtKB-KW"/>
</dbReference>
<reference evidence="9" key="1">
    <citation type="journal article" date="2018" name="DNA Res.">
        <title>Multiple hybrid de novo genome assembly of finger millet, an orphan allotetraploid crop.</title>
        <authorList>
            <person name="Hatakeyama M."/>
            <person name="Aluri S."/>
            <person name="Balachadran M.T."/>
            <person name="Sivarajan S.R."/>
            <person name="Patrignani A."/>
            <person name="Gruter S."/>
            <person name="Poveda L."/>
            <person name="Shimizu-Inatsugi R."/>
            <person name="Baeten J."/>
            <person name="Francoijs K.J."/>
            <person name="Nataraja K.N."/>
            <person name="Reddy Y.A.N."/>
            <person name="Phadnis S."/>
            <person name="Ravikumar R.L."/>
            <person name="Schlapbach R."/>
            <person name="Sreeman S.M."/>
            <person name="Shimizu K.K."/>
        </authorList>
    </citation>
    <scope>NUCLEOTIDE SEQUENCE</scope>
</reference>
<name>A0AAV5F5A7_ELECO</name>
<evidence type="ECO:0000256" key="2">
    <source>
        <dbReference type="ARBA" id="ARBA00022741"/>
    </source>
</evidence>
<evidence type="ECO:0000256" key="3">
    <source>
        <dbReference type="ARBA" id="ARBA00022777"/>
    </source>
</evidence>
<keyword evidence="6" id="KW-0723">Serine/threonine-protein kinase</keyword>
<evidence type="ECO:0000256" key="5">
    <source>
        <dbReference type="PROSITE-ProRule" id="PRU10141"/>
    </source>
</evidence>
<evidence type="ECO:0000259" key="8">
    <source>
        <dbReference type="PROSITE" id="PS50011"/>
    </source>
</evidence>
<dbReference type="SUPFAM" id="SSF56112">
    <property type="entry name" value="Protein kinase-like (PK-like)"/>
    <property type="match status" value="1"/>
</dbReference>
<feature type="binding site" evidence="5">
    <location>
        <position position="124"/>
    </location>
    <ligand>
        <name>ATP</name>
        <dbReference type="ChEBI" id="CHEBI:30616"/>
    </ligand>
</feature>
<dbReference type="SMART" id="SM00220">
    <property type="entry name" value="S_TKc"/>
    <property type="match status" value="1"/>
</dbReference>
<proteinExistence type="inferred from homology"/>
<keyword evidence="1" id="KW-0808">Transferase</keyword>
<gene>
    <name evidence="9" type="primary">gb17657</name>
    <name evidence="9" type="ORF">PR202_gb17657</name>
</gene>
<dbReference type="GO" id="GO:0005737">
    <property type="term" value="C:cytoplasm"/>
    <property type="evidence" value="ECO:0007669"/>
    <property type="project" value="TreeGrafter"/>
</dbReference>
<dbReference type="PANTHER" id="PTHR24361:SF762">
    <property type="entry name" value="MITOGEN-ACTIVATED PROTEIN KINASE KINASE 5"/>
    <property type="match status" value="1"/>
</dbReference>
<evidence type="ECO:0000313" key="10">
    <source>
        <dbReference type="Proteomes" id="UP001054889"/>
    </source>
</evidence>
<dbReference type="PROSITE" id="PS50011">
    <property type="entry name" value="PROTEIN_KINASE_DOM"/>
    <property type="match status" value="1"/>
</dbReference>
<dbReference type="InterPro" id="IPR008271">
    <property type="entry name" value="Ser/Thr_kinase_AS"/>
</dbReference>
<comment type="caution">
    <text evidence="9">The sequence shown here is derived from an EMBL/GenBank/DDBJ whole genome shotgun (WGS) entry which is preliminary data.</text>
</comment>
<feature type="compositionally biased region" description="Basic and acidic residues" evidence="7">
    <location>
        <begin position="13"/>
        <end position="27"/>
    </location>
</feature>
<keyword evidence="10" id="KW-1185">Reference proteome</keyword>
<dbReference type="PROSITE" id="PS00107">
    <property type="entry name" value="PROTEIN_KINASE_ATP"/>
    <property type="match status" value="1"/>
</dbReference>
<dbReference type="InterPro" id="IPR000719">
    <property type="entry name" value="Prot_kinase_dom"/>
</dbReference>
<reference evidence="9" key="2">
    <citation type="submission" date="2021-12" db="EMBL/GenBank/DDBJ databases">
        <title>Resequencing data analysis of finger millet.</title>
        <authorList>
            <person name="Hatakeyama M."/>
            <person name="Aluri S."/>
            <person name="Balachadran M.T."/>
            <person name="Sivarajan S.R."/>
            <person name="Poveda L."/>
            <person name="Shimizu-Inatsugi R."/>
            <person name="Schlapbach R."/>
            <person name="Sreeman S.M."/>
            <person name="Shimizu K.K."/>
        </authorList>
    </citation>
    <scope>NUCLEOTIDE SEQUENCE</scope>
</reference>
<dbReference type="Gene3D" id="3.30.200.20">
    <property type="entry name" value="Phosphorylase Kinase, domain 1"/>
    <property type="match status" value="1"/>
</dbReference>
<accession>A0AAV5F5A7</accession>
<protein>
    <recommendedName>
        <fullName evidence="8">Protein kinase domain-containing protein</fullName>
    </recommendedName>
</protein>
<keyword evidence="2 5" id="KW-0547">Nucleotide-binding</keyword>
<keyword evidence="3" id="KW-0418">Kinase</keyword>
<organism evidence="9 10">
    <name type="scientific">Eleusine coracana subsp. coracana</name>
    <dbReference type="NCBI Taxonomy" id="191504"/>
    <lineage>
        <taxon>Eukaryota</taxon>
        <taxon>Viridiplantae</taxon>
        <taxon>Streptophyta</taxon>
        <taxon>Embryophyta</taxon>
        <taxon>Tracheophyta</taxon>
        <taxon>Spermatophyta</taxon>
        <taxon>Magnoliopsida</taxon>
        <taxon>Liliopsida</taxon>
        <taxon>Poales</taxon>
        <taxon>Poaceae</taxon>
        <taxon>PACMAD clade</taxon>
        <taxon>Chloridoideae</taxon>
        <taxon>Cynodonteae</taxon>
        <taxon>Eleusininae</taxon>
        <taxon>Eleusine</taxon>
    </lineage>
</organism>
<comment type="similarity">
    <text evidence="6">Belongs to the protein kinase superfamily.</text>
</comment>
<keyword evidence="4 5" id="KW-0067">ATP-binding</keyword>